<feature type="disulfide bond" description="Redox-active" evidence="6">
    <location>
        <begin position="236"/>
        <end position="238"/>
    </location>
</feature>
<dbReference type="Pfam" id="PF01430">
    <property type="entry name" value="HSP33"/>
    <property type="match status" value="1"/>
</dbReference>
<evidence type="ECO:0000256" key="1">
    <source>
        <dbReference type="ARBA" id="ARBA00022490"/>
    </source>
</evidence>
<dbReference type="PANTHER" id="PTHR30111:SF1">
    <property type="entry name" value="33 KDA CHAPERONIN"/>
    <property type="match status" value="1"/>
</dbReference>
<dbReference type="InterPro" id="IPR016154">
    <property type="entry name" value="Heat_shock_Hsp33_C"/>
</dbReference>
<evidence type="ECO:0000256" key="2">
    <source>
        <dbReference type="ARBA" id="ARBA00022833"/>
    </source>
</evidence>
<dbReference type="InterPro" id="IPR000397">
    <property type="entry name" value="Heat_shock_Hsp33"/>
</dbReference>
<dbReference type="SUPFAM" id="SSF118352">
    <property type="entry name" value="HSP33 redox switch-like"/>
    <property type="match status" value="1"/>
</dbReference>
<evidence type="ECO:0000313" key="8">
    <source>
        <dbReference type="Proteomes" id="UP000326354"/>
    </source>
</evidence>
<comment type="PTM">
    <text evidence="6">Under oxidizing conditions two disulfide bonds are formed involving the reactive cysteines. Under reducing conditions zinc is bound to the reactive cysteines and the protein is inactive.</text>
</comment>
<dbReference type="GO" id="GO:0042026">
    <property type="term" value="P:protein refolding"/>
    <property type="evidence" value="ECO:0007669"/>
    <property type="project" value="TreeGrafter"/>
</dbReference>
<dbReference type="Gene3D" id="3.90.1280.10">
    <property type="entry name" value="HSP33 redox switch-like"/>
    <property type="match status" value="1"/>
</dbReference>
<keyword evidence="2 6" id="KW-0862">Zinc</keyword>
<dbReference type="AlphaFoldDB" id="A0A5S9IKL0"/>
<dbReference type="RefSeq" id="WP_151967793.1">
    <property type="nucleotide sequence ID" value="NZ_AP019860.1"/>
</dbReference>
<evidence type="ECO:0000256" key="5">
    <source>
        <dbReference type="ARBA" id="ARBA00023284"/>
    </source>
</evidence>
<proteinExistence type="inferred from homology"/>
<dbReference type="OrthoDB" id="9776534at2"/>
<dbReference type="GO" id="GO:0044183">
    <property type="term" value="F:protein folding chaperone"/>
    <property type="evidence" value="ECO:0007669"/>
    <property type="project" value="TreeGrafter"/>
</dbReference>
<dbReference type="Gene3D" id="3.55.30.10">
    <property type="entry name" value="Hsp33 domain"/>
    <property type="match status" value="1"/>
</dbReference>
<dbReference type="InterPro" id="IPR016153">
    <property type="entry name" value="Heat_shock_Hsp33_N"/>
</dbReference>
<comment type="function">
    <text evidence="6">Redox regulated molecular chaperone. Protects both thermally unfolding and oxidatively damaged proteins from irreversible aggregation. Plays an important role in the bacterial defense system toward oxidative stress.</text>
</comment>
<comment type="similarity">
    <text evidence="6">Belongs to the HSP33 family.</text>
</comment>
<keyword evidence="3 6" id="KW-1015">Disulfide bond</keyword>
<name>A0A5S9IKL0_UABAM</name>
<dbReference type="CDD" id="cd00498">
    <property type="entry name" value="Hsp33"/>
    <property type="match status" value="1"/>
</dbReference>
<dbReference type="KEGG" id="uam:UABAM_01952"/>
<evidence type="ECO:0000313" key="7">
    <source>
        <dbReference type="EMBL" id="BBM83599.1"/>
    </source>
</evidence>
<dbReference type="PIRSF" id="PIRSF005261">
    <property type="entry name" value="Heat_shock_Hsp33"/>
    <property type="match status" value="1"/>
</dbReference>
<dbReference type="SUPFAM" id="SSF64397">
    <property type="entry name" value="Hsp33 domain"/>
    <property type="match status" value="1"/>
</dbReference>
<dbReference type="EMBL" id="AP019860">
    <property type="protein sequence ID" value="BBM83599.1"/>
    <property type="molecule type" value="Genomic_DNA"/>
</dbReference>
<feature type="disulfide bond" description="Redox-active" evidence="6">
    <location>
        <begin position="269"/>
        <end position="272"/>
    </location>
</feature>
<reference evidence="7 8" key="1">
    <citation type="submission" date="2019-08" db="EMBL/GenBank/DDBJ databases">
        <title>Complete genome sequence of Candidatus Uab amorphum.</title>
        <authorList>
            <person name="Shiratori T."/>
            <person name="Suzuki S."/>
            <person name="Kakizawa Y."/>
            <person name="Ishida K."/>
        </authorList>
    </citation>
    <scope>NUCLEOTIDE SEQUENCE [LARGE SCALE GENOMIC DNA]</scope>
    <source>
        <strain evidence="7 8">SRT547</strain>
    </source>
</reference>
<evidence type="ECO:0000256" key="4">
    <source>
        <dbReference type="ARBA" id="ARBA00023186"/>
    </source>
</evidence>
<gene>
    <name evidence="6" type="primary">hslO</name>
    <name evidence="7" type="ORF">UABAM_01952</name>
</gene>
<dbReference type="HAMAP" id="MF_00117">
    <property type="entry name" value="HslO"/>
    <property type="match status" value="1"/>
</dbReference>
<sequence length="290" mass="31980">MKDDTLVKYISDSNNLRIIAIDASITVDDARIRHRLFPIPAIALGRLLISGILTASTMKEGAMVSLKVQGDGPLGFITVDATYDGHARGYCQNPHFDVENVQNSKISPYIGNGQLKVVKRIDHETDPYTGIVNLYTGEIGEDIAYYFLSSEQIPTAISLGVYYGKDGRVAAAGGILVQALPPQKEEFLAKLETIFAKSPSITDLVLNGADADGIVQAYLPGFDLKRLEAKVPMFKCFCQRSRSEKAIISLGKEQLQTIKEEDGEIDITCDYCGQHYFFSEDDLQKLLDEM</sequence>
<comment type="subcellular location">
    <subcellularLocation>
        <location evidence="6">Cytoplasm</location>
    </subcellularLocation>
</comment>
<keyword evidence="1 6" id="KW-0963">Cytoplasm</keyword>
<dbReference type="GO" id="GO:0005737">
    <property type="term" value="C:cytoplasm"/>
    <property type="evidence" value="ECO:0007669"/>
    <property type="project" value="UniProtKB-SubCell"/>
</dbReference>
<keyword evidence="4 6" id="KW-0143">Chaperone</keyword>
<evidence type="ECO:0000256" key="6">
    <source>
        <dbReference type="HAMAP-Rule" id="MF_00117"/>
    </source>
</evidence>
<keyword evidence="5 6" id="KW-0676">Redox-active center</keyword>
<dbReference type="Proteomes" id="UP000326354">
    <property type="component" value="Chromosome"/>
</dbReference>
<accession>A0A5S9IKL0</accession>
<dbReference type="PANTHER" id="PTHR30111">
    <property type="entry name" value="33 KDA CHAPERONIN"/>
    <property type="match status" value="1"/>
</dbReference>
<dbReference type="GO" id="GO:0051082">
    <property type="term" value="F:unfolded protein binding"/>
    <property type="evidence" value="ECO:0007669"/>
    <property type="project" value="UniProtKB-UniRule"/>
</dbReference>
<keyword evidence="8" id="KW-1185">Reference proteome</keyword>
<organism evidence="7 8">
    <name type="scientific">Uabimicrobium amorphum</name>
    <dbReference type="NCBI Taxonomy" id="2596890"/>
    <lineage>
        <taxon>Bacteria</taxon>
        <taxon>Pseudomonadati</taxon>
        <taxon>Planctomycetota</taxon>
        <taxon>Candidatus Uabimicrobiia</taxon>
        <taxon>Candidatus Uabimicrobiales</taxon>
        <taxon>Candidatus Uabimicrobiaceae</taxon>
        <taxon>Candidatus Uabimicrobium</taxon>
    </lineage>
</organism>
<evidence type="ECO:0000256" key="3">
    <source>
        <dbReference type="ARBA" id="ARBA00023157"/>
    </source>
</evidence>
<protein>
    <recommendedName>
        <fullName evidence="6">33 kDa chaperonin</fullName>
    </recommendedName>
    <alternativeName>
        <fullName evidence="6">Heat shock protein 33 homolog</fullName>
        <shortName evidence="6">HSP33</shortName>
    </alternativeName>
</protein>
<dbReference type="NCBIfam" id="NF001033">
    <property type="entry name" value="PRK00114.1"/>
    <property type="match status" value="1"/>
</dbReference>